<dbReference type="GO" id="GO:0051015">
    <property type="term" value="F:actin filament binding"/>
    <property type="evidence" value="ECO:0007669"/>
    <property type="project" value="InterPro"/>
</dbReference>
<dbReference type="AlphaFoldDB" id="A0AAV4J920"/>
<feature type="compositionally biased region" description="Polar residues" evidence="6">
    <location>
        <begin position="43"/>
        <end position="53"/>
    </location>
</feature>
<name>A0AAV4J920_9GAST</name>
<feature type="compositionally biased region" description="Polar residues" evidence="6">
    <location>
        <begin position="393"/>
        <end position="420"/>
    </location>
</feature>
<evidence type="ECO:0000259" key="7">
    <source>
        <dbReference type="PROSITE" id="PS51307"/>
    </source>
</evidence>
<dbReference type="InterPro" id="IPR027685">
    <property type="entry name" value="Shroom_fam"/>
</dbReference>
<comment type="similarity">
    <text evidence="2">Belongs to the shroom family.</text>
</comment>
<feature type="compositionally biased region" description="Polar residues" evidence="6">
    <location>
        <begin position="765"/>
        <end position="776"/>
    </location>
</feature>
<evidence type="ECO:0000256" key="5">
    <source>
        <dbReference type="SAM" id="Coils"/>
    </source>
</evidence>
<evidence type="ECO:0000256" key="2">
    <source>
        <dbReference type="ARBA" id="ARBA00006469"/>
    </source>
</evidence>
<feature type="region of interest" description="Disordered" evidence="6">
    <location>
        <begin position="762"/>
        <end position="787"/>
    </location>
</feature>
<keyword evidence="9" id="KW-1185">Reference proteome</keyword>
<feature type="domain" description="ASD2" evidence="7">
    <location>
        <begin position="493"/>
        <end position="764"/>
    </location>
</feature>
<dbReference type="PANTHER" id="PTHR15012">
    <property type="entry name" value="APICAL PROTEIN/SHROOM-RELATED"/>
    <property type="match status" value="1"/>
</dbReference>
<dbReference type="Proteomes" id="UP000762676">
    <property type="component" value="Unassembled WGS sequence"/>
</dbReference>
<feature type="compositionally biased region" description="Polar residues" evidence="6">
    <location>
        <begin position="83"/>
        <end position="94"/>
    </location>
</feature>
<feature type="compositionally biased region" description="Low complexity" evidence="6">
    <location>
        <begin position="61"/>
        <end position="82"/>
    </location>
</feature>
<accession>A0AAV4J920</accession>
<dbReference type="GO" id="GO:0030864">
    <property type="term" value="C:cortical actin cytoskeleton"/>
    <property type="evidence" value="ECO:0007669"/>
    <property type="project" value="TreeGrafter"/>
</dbReference>
<gene>
    <name evidence="8" type="ORF">ElyMa_003230600</name>
</gene>
<feature type="compositionally biased region" description="Low complexity" evidence="6">
    <location>
        <begin position="153"/>
        <end position="169"/>
    </location>
</feature>
<dbReference type="GO" id="GO:0005912">
    <property type="term" value="C:adherens junction"/>
    <property type="evidence" value="ECO:0007669"/>
    <property type="project" value="TreeGrafter"/>
</dbReference>
<sequence>MGRRWTLTGAAHGSGHPVVMYACQRWGLKFAEDSYIGHKNKSSRPIGTYQRSKSAAVLPTSGASSNNNNSGGSSSSNSVSAGQLHTRSVSTADNSGLRVGGTVGAAGGEDSLSPFPSSRLAHQQAWTSEIVLSSAAHAQATGAIDSNLGRCEVSPPSSQSYPSGGVPQQQTPPSRPARPNAQHSRSDSGGAGGVGDSTATTASPAEPALSSVSPSSSSPSSYRRDASNVPRRQPPPVPDTSLHEGQRSTLGGAAANSDDAVLPDRSHFWPSANSSSPKGEGVSPQRRQYTGSIKDRQWASQDTGSYQSPATSPASSSQANNTSSGDAPSSPPRSPGEVVAPPLALPPRDYKRRESAPARPAPSGSNLSTLENPALGNSRLQPPHDPSDRRQSDSSNNLDSQTLSLHPASLSPNHSRQPSQEELECDHQALVLAKHLAGKGADQKLFEVLRLDTDKKRMQFMDGLFSQSQTSINTMSFDGHLPSSEKGSVLSVPSAVASTTGSGGAALSVSTPPTTPPSNGSAATTRVPAQNGSSESGLSTDLNQRSSLPKEYWMSPSKAVLEMEWRKNEGLGKDLTKDINDSGSLVKQKEALLEKLHKKLEILKGGKLSLQQEIADNDLLGAQVRTQVEARCQSRAEKDKFTSFLDDLEKIVRLLLNLSGQLARAENAVQALPPDVDSKLRKLTLDKRERLYAKHEEAKLLKDDLDKRGEQVTTMLKERLLPAQLADYVHFVQTRSQLTIELQEMEDKITLGGEQIQALRKSIPEATQSDLQVGHTSRSDLSDPAPS</sequence>
<reference evidence="8 9" key="1">
    <citation type="journal article" date="2021" name="Elife">
        <title>Chloroplast acquisition without the gene transfer in kleptoplastic sea slugs, Plakobranchus ocellatus.</title>
        <authorList>
            <person name="Maeda T."/>
            <person name="Takahashi S."/>
            <person name="Yoshida T."/>
            <person name="Shimamura S."/>
            <person name="Takaki Y."/>
            <person name="Nagai Y."/>
            <person name="Toyoda A."/>
            <person name="Suzuki Y."/>
            <person name="Arimoto A."/>
            <person name="Ishii H."/>
            <person name="Satoh N."/>
            <person name="Nishiyama T."/>
            <person name="Hasebe M."/>
            <person name="Maruyama T."/>
            <person name="Minagawa J."/>
            <person name="Obokata J."/>
            <person name="Shigenobu S."/>
        </authorList>
    </citation>
    <scope>NUCLEOTIDE SEQUENCE [LARGE SCALE GENOMIC DNA]</scope>
</reference>
<dbReference type="Gene3D" id="6.10.250.3120">
    <property type="match status" value="1"/>
</dbReference>
<evidence type="ECO:0000313" key="8">
    <source>
        <dbReference type="EMBL" id="GFS17091.1"/>
    </source>
</evidence>
<dbReference type="GO" id="GO:0043296">
    <property type="term" value="C:apical junction complex"/>
    <property type="evidence" value="ECO:0007669"/>
    <property type="project" value="TreeGrafter"/>
</dbReference>
<keyword evidence="4" id="KW-0206">Cytoskeleton</keyword>
<evidence type="ECO:0000256" key="4">
    <source>
        <dbReference type="ARBA" id="ARBA00023212"/>
    </source>
</evidence>
<feature type="compositionally biased region" description="Low complexity" evidence="6">
    <location>
        <begin position="307"/>
        <end position="324"/>
    </location>
</feature>
<evidence type="ECO:0000256" key="1">
    <source>
        <dbReference type="ARBA" id="ARBA00004245"/>
    </source>
</evidence>
<dbReference type="PROSITE" id="PS51307">
    <property type="entry name" value="ASD2"/>
    <property type="match status" value="1"/>
</dbReference>
<feature type="region of interest" description="Disordered" evidence="6">
    <location>
        <begin position="39"/>
        <end position="116"/>
    </location>
</feature>
<dbReference type="PROSITE" id="PS51257">
    <property type="entry name" value="PROKAR_LIPOPROTEIN"/>
    <property type="match status" value="1"/>
</dbReference>
<dbReference type="PANTHER" id="PTHR15012:SF32">
    <property type="entry name" value="PROTEIN SHROOM"/>
    <property type="match status" value="1"/>
</dbReference>
<dbReference type="GO" id="GO:0016324">
    <property type="term" value="C:apical plasma membrane"/>
    <property type="evidence" value="ECO:0007669"/>
    <property type="project" value="TreeGrafter"/>
</dbReference>
<feature type="compositionally biased region" description="Gly residues" evidence="6">
    <location>
        <begin position="98"/>
        <end position="107"/>
    </location>
</feature>
<feature type="compositionally biased region" description="Low complexity" evidence="6">
    <location>
        <begin position="494"/>
        <end position="525"/>
    </location>
</feature>
<comment type="caution">
    <text evidence="8">The sequence shown here is derived from an EMBL/GenBank/DDBJ whole genome shotgun (WGS) entry which is preliminary data.</text>
</comment>
<comment type="subcellular location">
    <subcellularLocation>
        <location evidence="1">Cytoplasm</location>
        <location evidence="1">Cytoskeleton</location>
    </subcellularLocation>
</comment>
<evidence type="ECO:0000256" key="6">
    <source>
        <dbReference type="SAM" id="MobiDB-lite"/>
    </source>
</evidence>
<protein>
    <submittedName>
        <fullName evidence="8">Protein Shroom2-like</fullName>
    </submittedName>
</protein>
<evidence type="ECO:0000256" key="3">
    <source>
        <dbReference type="ARBA" id="ARBA00022490"/>
    </source>
</evidence>
<dbReference type="GO" id="GO:0007015">
    <property type="term" value="P:actin filament organization"/>
    <property type="evidence" value="ECO:0007669"/>
    <property type="project" value="TreeGrafter"/>
</dbReference>
<keyword evidence="3" id="KW-0963">Cytoplasm</keyword>
<dbReference type="InterPro" id="IPR014799">
    <property type="entry name" value="ASD2_dom"/>
</dbReference>
<organism evidence="8 9">
    <name type="scientific">Elysia marginata</name>
    <dbReference type="NCBI Taxonomy" id="1093978"/>
    <lineage>
        <taxon>Eukaryota</taxon>
        <taxon>Metazoa</taxon>
        <taxon>Spiralia</taxon>
        <taxon>Lophotrochozoa</taxon>
        <taxon>Mollusca</taxon>
        <taxon>Gastropoda</taxon>
        <taxon>Heterobranchia</taxon>
        <taxon>Euthyneura</taxon>
        <taxon>Panpulmonata</taxon>
        <taxon>Sacoglossa</taxon>
        <taxon>Placobranchoidea</taxon>
        <taxon>Plakobranchidae</taxon>
        <taxon>Elysia</taxon>
    </lineage>
</organism>
<keyword evidence="5" id="KW-0175">Coiled coil</keyword>
<feature type="coiled-coil region" evidence="5">
    <location>
        <begin position="648"/>
        <end position="708"/>
    </location>
</feature>
<dbReference type="EMBL" id="BMAT01006648">
    <property type="protein sequence ID" value="GFS17091.1"/>
    <property type="molecule type" value="Genomic_DNA"/>
</dbReference>
<feature type="region of interest" description="Disordered" evidence="6">
    <location>
        <begin position="492"/>
        <end position="549"/>
    </location>
</feature>
<dbReference type="Pfam" id="PF08687">
    <property type="entry name" value="ASD2"/>
    <property type="match status" value="1"/>
</dbReference>
<proteinExistence type="inferred from homology"/>
<feature type="compositionally biased region" description="Low complexity" evidence="6">
    <location>
        <begin position="196"/>
        <end position="221"/>
    </location>
</feature>
<feature type="compositionally biased region" description="Polar residues" evidence="6">
    <location>
        <begin position="527"/>
        <end position="547"/>
    </location>
</feature>
<feature type="region of interest" description="Disordered" evidence="6">
    <location>
        <begin position="147"/>
        <end position="423"/>
    </location>
</feature>
<evidence type="ECO:0000313" key="9">
    <source>
        <dbReference type="Proteomes" id="UP000762676"/>
    </source>
</evidence>